<evidence type="ECO:0000259" key="1">
    <source>
        <dbReference type="Pfam" id="PF06605"/>
    </source>
</evidence>
<dbReference type="InterPro" id="IPR007119">
    <property type="entry name" value="Phage_tail_spike_N"/>
</dbReference>
<sequence length="720" mass="78160">MVELLVYDRWGAQIGTVTPITCTRAEEVNGEDTLTFTTPVRFEKGDRVVFQDGGGVWHEHVVTETDESREEARVLNTVIAENSLCETNGDYVEDLRNQNMAASAALAKALSVTRWEQGATSSLGSKSQNFYHMSARAAINAVAETWGGEVRTEISVGTAGVSRRRVSVVSRIGGNGYKRFEYKKDLISIRRKVESDDVVTALYGYGSGLAATDESGEETGGFTRKITFGEVNGGMNYVADNEALLLWGRPDGTLLPGGLAHVFGEVEYDECEDPSELLALTKAELPNRTKPKVTYEATVQALCEAGFRFEGFSLGDDVQIIDWAFSPALELQGRILRVEWNYRVPSETVITLGNVTPAISDQINRQAAALQSMRDHSGAWDKAASADESYISGVIGVINAVMNATGGYVYMEPGEGITVYDRPVDQNPTMAIQLNGAGFRIANRRVGDTWQWRTFGTGDGFSADEINAGIIQGGSNWWNLETGDMLFKQGGIRDSKGKNFWDLDTGEFSLSADAKIGDKTAAKIAQDAVDAQTQRSIFNKLTNDGQTQGIYLSGGKLYINATYLKTGIISDVYGRNSWNLGSGTLTTNYMKASNIDASGTFECGTSSNLLRLINGEIQGIENGVQIGVVDFSAHMRNVSTGQLTTGLQLTGNNHIRITTPLISAAASSSESTTTTHAVTKNCTLHYISKIDPNSDGTITWWNATRNINFVDGFCTVCNFD</sequence>
<dbReference type="GeneID" id="69512424"/>
<dbReference type="AlphaFoldDB" id="A0ABD7GHU0"/>
<evidence type="ECO:0000313" key="3">
    <source>
        <dbReference type="Proteomes" id="UP000253915"/>
    </source>
</evidence>
<comment type="caution">
    <text evidence="2">The sequence shown here is derived from an EMBL/GenBank/DDBJ whole genome shotgun (WGS) entry which is preliminary data.</text>
</comment>
<gene>
    <name evidence="2" type="ORF">C1853_09235</name>
</gene>
<dbReference type="NCBIfam" id="TIGR01665">
    <property type="entry name" value="put_anti_recept"/>
    <property type="match status" value="1"/>
</dbReference>
<name>A0ABD7GHU0_EGGLN</name>
<protein>
    <recommendedName>
        <fullName evidence="1">Tail spike domain-containing protein</fullName>
    </recommendedName>
</protein>
<dbReference type="EMBL" id="PPUQ01000011">
    <property type="protein sequence ID" value="RDC37628.1"/>
    <property type="molecule type" value="Genomic_DNA"/>
</dbReference>
<proteinExistence type="predicted"/>
<dbReference type="InterPro" id="IPR010572">
    <property type="entry name" value="Tail_dom"/>
</dbReference>
<reference evidence="2 3" key="1">
    <citation type="journal article" date="2018" name="Elife">
        <title>Discovery and characterization of a prevalent human gut bacterial enzyme sufficient for the inactivation of a family of plant toxins.</title>
        <authorList>
            <person name="Koppel N."/>
            <person name="Bisanz J.E."/>
            <person name="Pandelia M.E."/>
            <person name="Turnbaugh P.J."/>
            <person name="Balskus E.P."/>
        </authorList>
    </citation>
    <scope>NUCLEOTIDE SEQUENCE [LARGE SCALE GENOMIC DNA]</scope>
    <source>
        <strain evidence="2 3">16A</strain>
    </source>
</reference>
<accession>A0ABD7GHU0</accession>
<feature type="domain" description="Tail spike" evidence="1">
    <location>
        <begin position="90"/>
        <end position="363"/>
    </location>
</feature>
<dbReference type="Proteomes" id="UP000253915">
    <property type="component" value="Unassembled WGS sequence"/>
</dbReference>
<organism evidence="2 3">
    <name type="scientific">Eggerthella lenta</name>
    <name type="common">Eubacterium lentum</name>
    <dbReference type="NCBI Taxonomy" id="84112"/>
    <lineage>
        <taxon>Bacteria</taxon>
        <taxon>Bacillati</taxon>
        <taxon>Actinomycetota</taxon>
        <taxon>Coriobacteriia</taxon>
        <taxon>Eggerthellales</taxon>
        <taxon>Eggerthellaceae</taxon>
        <taxon>Eggerthella</taxon>
    </lineage>
</organism>
<dbReference type="RefSeq" id="WP_114526800.1">
    <property type="nucleotide sequence ID" value="NZ_AP025575.1"/>
</dbReference>
<dbReference type="Pfam" id="PF06605">
    <property type="entry name" value="Prophage_tail"/>
    <property type="match status" value="1"/>
</dbReference>
<evidence type="ECO:0000313" key="2">
    <source>
        <dbReference type="EMBL" id="RDC37628.1"/>
    </source>
</evidence>